<proteinExistence type="predicted"/>
<accession>A0A640KEF1</accession>
<name>A0A640KEF1_LEITA</name>
<keyword evidence="2" id="KW-1185">Reference proteome</keyword>
<evidence type="ECO:0000313" key="1">
    <source>
        <dbReference type="EMBL" id="GET88076.1"/>
    </source>
</evidence>
<dbReference type="OrthoDB" id="271766at2759"/>
<protein>
    <submittedName>
        <fullName evidence="1">Uncharacterized protein</fullName>
    </submittedName>
</protein>
<reference evidence="1" key="1">
    <citation type="submission" date="2019-11" db="EMBL/GenBank/DDBJ databases">
        <title>Leishmania tarentolae CDS.</title>
        <authorList>
            <person name="Goto Y."/>
            <person name="Yamagishi J."/>
        </authorList>
    </citation>
    <scope>NUCLEOTIDE SEQUENCE [LARGE SCALE GENOMIC DNA]</scope>
    <source>
        <strain evidence="1">Parrot Tar II</strain>
    </source>
</reference>
<gene>
    <name evidence="1" type="ORF">LtaPh_2001900</name>
</gene>
<sequence length="143" mass="14915">MGQKKGSAVRCTVNGTECQLDDGVYDVKALYGAHTVLLHAPSMTAPSSLSLSPPSAADARRGLSGPLTNFTICAVDARGRFFAEPSGTYHVGAVGAVERHAEPEAQAGIGNVQCVPATTSKMAGESKTAAKEMRRAPNKYSMF</sequence>
<evidence type="ECO:0000313" key="2">
    <source>
        <dbReference type="Proteomes" id="UP000419144"/>
    </source>
</evidence>
<dbReference type="Proteomes" id="UP000419144">
    <property type="component" value="Unassembled WGS sequence"/>
</dbReference>
<dbReference type="VEuPathDB" id="TriTrypDB:LtaPh_2001900"/>
<dbReference type="EMBL" id="BLBS01000025">
    <property type="protein sequence ID" value="GET88076.1"/>
    <property type="molecule type" value="Genomic_DNA"/>
</dbReference>
<organism evidence="1 2">
    <name type="scientific">Leishmania tarentolae</name>
    <name type="common">Sauroleishmania tarentolae</name>
    <dbReference type="NCBI Taxonomy" id="5689"/>
    <lineage>
        <taxon>Eukaryota</taxon>
        <taxon>Discoba</taxon>
        <taxon>Euglenozoa</taxon>
        <taxon>Kinetoplastea</taxon>
        <taxon>Metakinetoplastina</taxon>
        <taxon>Trypanosomatida</taxon>
        <taxon>Trypanosomatidae</taxon>
        <taxon>Leishmaniinae</taxon>
        <taxon>Leishmania</taxon>
        <taxon>lizard Leishmania</taxon>
    </lineage>
</organism>
<dbReference type="AlphaFoldDB" id="A0A640KEF1"/>
<comment type="caution">
    <text evidence="1">The sequence shown here is derived from an EMBL/GenBank/DDBJ whole genome shotgun (WGS) entry which is preliminary data.</text>
</comment>